<keyword evidence="3" id="KW-1185">Reference proteome</keyword>
<sequence>MVIADATLVSCITKSHVRLRESTGVCSVVIRKNTGTTRETGGGGGGKHNRGRKQFNGKHSRPRDNDPLLRSPLSGCWDN</sequence>
<organism evidence="2 3">
    <name type="scientific">Ilex paraguariensis</name>
    <name type="common">yerba mate</name>
    <dbReference type="NCBI Taxonomy" id="185542"/>
    <lineage>
        <taxon>Eukaryota</taxon>
        <taxon>Viridiplantae</taxon>
        <taxon>Streptophyta</taxon>
        <taxon>Embryophyta</taxon>
        <taxon>Tracheophyta</taxon>
        <taxon>Spermatophyta</taxon>
        <taxon>Magnoliopsida</taxon>
        <taxon>eudicotyledons</taxon>
        <taxon>Gunneridae</taxon>
        <taxon>Pentapetalae</taxon>
        <taxon>asterids</taxon>
        <taxon>campanulids</taxon>
        <taxon>Aquifoliales</taxon>
        <taxon>Aquifoliaceae</taxon>
        <taxon>Ilex</taxon>
    </lineage>
</organism>
<proteinExistence type="predicted"/>
<dbReference type="AlphaFoldDB" id="A0ABC8T7P4"/>
<gene>
    <name evidence="2" type="ORF">ILEXP_LOCUS34293</name>
</gene>
<feature type="compositionally biased region" description="Basic residues" evidence="1">
    <location>
        <begin position="47"/>
        <end position="61"/>
    </location>
</feature>
<reference evidence="2 3" key="1">
    <citation type="submission" date="2024-02" db="EMBL/GenBank/DDBJ databases">
        <authorList>
            <person name="Vignale AGUSTIN F."/>
            <person name="Sosa J E."/>
            <person name="Modenutti C."/>
        </authorList>
    </citation>
    <scope>NUCLEOTIDE SEQUENCE [LARGE SCALE GENOMIC DNA]</scope>
</reference>
<evidence type="ECO:0000256" key="1">
    <source>
        <dbReference type="SAM" id="MobiDB-lite"/>
    </source>
</evidence>
<feature type="region of interest" description="Disordered" evidence="1">
    <location>
        <begin position="33"/>
        <end position="79"/>
    </location>
</feature>
<dbReference type="Proteomes" id="UP001642360">
    <property type="component" value="Unassembled WGS sequence"/>
</dbReference>
<comment type="caution">
    <text evidence="2">The sequence shown here is derived from an EMBL/GenBank/DDBJ whole genome shotgun (WGS) entry which is preliminary data.</text>
</comment>
<protein>
    <submittedName>
        <fullName evidence="2">Uncharacterized protein</fullName>
    </submittedName>
</protein>
<evidence type="ECO:0000313" key="3">
    <source>
        <dbReference type="Proteomes" id="UP001642360"/>
    </source>
</evidence>
<dbReference type="EMBL" id="CAUOFW020004330">
    <property type="protein sequence ID" value="CAK9165145.1"/>
    <property type="molecule type" value="Genomic_DNA"/>
</dbReference>
<accession>A0ABC8T7P4</accession>
<evidence type="ECO:0000313" key="2">
    <source>
        <dbReference type="EMBL" id="CAK9165145.1"/>
    </source>
</evidence>
<name>A0ABC8T7P4_9AQUA</name>